<proteinExistence type="predicted"/>
<feature type="chain" id="PRO_5044629621" evidence="1">
    <location>
        <begin position="19"/>
        <end position="395"/>
    </location>
</feature>
<dbReference type="GO" id="GO:0016787">
    <property type="term" value="F:hydrolase activity"/>
    <property type="evidence" value="ECO:0007669"/>
    <property type="project" value="UniProtKB-KW"/>
</dbReference>
<reference evidence="5" key="2">
    <citation type="submission" date="2020-04" db="EMBL/GenBank/DDBJ databases">
        <authorList>
            <consortium name="NCBI Genome Project"/>
        </authorList>
    </citation>
    <scope>NUCLEOTIDE SEQUENCE</scope>
    <source>
        <strain evidence="5">CBS 304.34</strain>
    </source>
</reference>
<evidence type="ECO:0000259" key="2">
    <source>
        <dbReference type="Pfam" id="PF12697"/>
    </source>
</evidence>
<evidence type="ECO:0000313" key="3">
    <source>
        <dbReference type="EMBL" id="KAF2816638.1"/>
    </source>
</evidence>
<evidence type="ECO:0000256" key="1">
    <source>
        <dbReference type="SAM" id="SignalP"/>
    </source>
</evidence>
<name>A0A6A6Z747_9PEZI</name>
<dbReference type="InterPro" id="IPR029058">
    <property type="entry name" value="AB_hydrolase_fold"/>
</dbReference>
<dbReference type="GeneID" id="54458315"/>
<keyword evidence="4" id="KW-1185">Reference proteome</keyword>
<dbReference type="InterPro" id="IPR000073">
    <property type="entry name" value="AB_hydrolase_1"/>
</dbReference>
<keyword evidence="3" id="KW-0378">Hydrolase</keyword>
<protein>
    <submittedName>
        <fullName evidence="3 5">Alpha/beta-hydrolase</fullName>
    </submittedName>
</protein>
<reference evidence="3 5" key="1">
    <citation type="journal article" date="2020" name="Stud. Mycol.">
        <title>101 Dothideomycetes genomes: a test case for predicting lifestyles and emergence of pathogens.</title>
        <authorList>
            <person name="Haridas S."/>
            <person name="Albert R."/>
            <person name="Binder M."/>
            <person name="Bloem J."/>
            <person name="Labutti K."/>
            <person name="Salamov A."/>
            <person name="Andreopoulos B."/>
            <person name="Baker S."/>
            <person name="Barry K."/>
            <person name="Bills G."/>
            <person name="Bluhm B."/>
            <person name="Cannon C."/>
            <person name="Castanera R."/>
            <person name="Culley D."/>
            <person name="Daum C."/>
            <person name="Ezra D."/>
            <person name="Gonzalez J."/>
            <person name="Henrissat B."/>
            <person name="Kuo A."/>
            <person name="Liang C."/>
            <person name="Lipzen A."/>
            <person name="Lutzoni F."/>
            <person name="Magnuson J."/>
            <person name="Mondo S."/>
            <person name="Nolan M."/>
            <person name="Ohm R."/>
            <person name="Pangilinan J."/>
            <person name="Park H.-J."/>
            <person name="Ramirez L."/>
            <person name="Alfaro M."/>
            <person name="Sun H."/>
            <person name="Tritt A."/>
            <person name="Yoshinaga Y."/>
            <person name="Zwiers L.-H."/>
            <person name="Turgeon B."/>
            <person name="Goodwin S."/>
            <person name="Spatafora J."/>
            <person name="Crous P."/>
            <person name="Grigoriev I."/>
        </authorList>
    </citation>
    <scope>NUCLEOTIDE SEQUENCE</scope>
    <source>
        <strain evidence="3 5">CBS 304.34</strain>
    </source>
</reference>
<keyword evidence="1" id="KW-0732">Signal</keyword>
<dbReference type="Gene3D" id="3.40.50.1820">
    <property type="entry name" value="alpha/beta hydrolase"/>
    <property type="match status" value="1"/>
</dbReference>
<dbReference type="RefSeq" id="XP_033583602.1">
    <property type="nucleotide sequence ID" value="XM_033717422.1"/>
</dbReference>
<feature type="signal peptide" evidence="1">
    <location>
        <begin position="1"/>
        <end position="18"/>
    </location>
</feature>
<organism evidence="3">
    <name type="scientific">Mytilinidion resinicola</name>
    <dbReference type="NCBI Taxonomy" id="574789"/>
    <lineage>
        <taxon>Eukaryota</taxon>
        <taxon>Fungi</taxon>
        <taxon>Dikarya</taxon>
        <taxon>Ascomycota</taxon>
        <taxon>Pezizomycotina</taxon>
        <taxon>Dothideomycetes</taxon>
        <taxon>Pleosporomycetidae</taxon>
        <taxon>Mytilinidiales</taxon>
        <taxon>Mytilinidiaceae</taxon>
        <taxon>Mytilinidion</taxon>
    </lineage>
</organism>
<dbReference type="AlphaFoldDB" id="A0A6A6Z747"/>
<gene>
    <name evidence="3 5" type="ORF">BDZ99DRAFT_434075</name>
</gene>
<dbReference type="SUPFAM" id="SSF53474">
    <property type="entry name" value="alpha/beta-Hydrolases"/>
    <property type="match status" value="1"/>
</dbReference>
<reference evidence="5" key="3">
    <citation type="submission" date="2025-04" db="UniProtKB">
        <authorList>
            <consortium name="RefSeq"/>
        </authorList>
    </citation>
    <scope>IDENTIFICATION</scope>
    <source>
        <strain evidence="5">CBS 304.34</strain>
    </source>
</reference>
<evidence type="ECO:0000313" key="5">
    <source>
        <dbReference type="RefSeq" id="XP_033583602.1"/>
    </source>
</evidence>
<dbReference type="OrthoDB" id="190201at2759"/>
<accession>A0A6A6Z747</accession>
<dbReference type="Proteomes" id="UP000504636">
    <property type="component" value="Unplaced"/>
</dbReference>
<sequence>MAALLVVAVLAAISHSEAVKANSVSFASEYRHPPNGICVDYTIKQDVTSTNYIWDLEKFTSNFDTIEFLTELARKDSKTVYHPVSSNPKNETKTYEVSATFCSPKKANYGKDKIVLLATHGLGYDRRYWASAWKPKDYSFVDFALDKGYSVFFYDRLGVGKSQIVSGYVNQGSIQLALLERLVELVRAGKYTGSIGKPKNIVLVGHSFGSFLSNAVISDQRNLVDGVVLTGIAYANATDLATADSGWGLEAFAARIAKFQDKKWSNRDTGYLNFGDIYGHVNGFFKAPNYDIPTVEYAQAIAQPFAALEFVSTKLFNLNASAFKGPVMVTAGENDLLLCGGECKSTFSSGVAEQTFKSSKDLNLYVHPGAGHGVNFGFNATVFYGKITAFLDKNF</sequence>
<dbReference type="EMBL" id="MU003693">
    <property type="protein sequence ID" value="KAF2816638.1"/>
    <property type="molecule type" value="Genomic_DNA"/>
</dbReference>
<feature type="domain" description="AB hydrolase-1" evidence="2">
    <location>
        <begin position="115"/>
        <end position="376"/>
    </location>
</feature>
<evidence type="ECO:0000313" key="4">
    <source>
        <dbReference type="Proteomes" id="UP000504636"/>
    </source>
</evidence>
<dbReference type="Pfam" id="PF12697">
    <property type="entry name" value="Abhydrolase_6"/>
    <property type="match status" value="1"/>
</dbReference>